<evidence type="ECO:0000313" key="4">
    <source>
        <dbReference type="Proteomes" id="UP000318081"/>
    </source>
</evidence>
<reference evidence="3 4" key="1">
    <citation type="submission" date="2019-02" db="EMBL/GenBank/DDBJ databases">
        <title>Deep-cultivation of Planctomycetes and their phenomic and genomic characterization uncovers novel biology.</title>
        <authorList>
            <person name="Wiegand S."/>
            <person name="Jogler M."/>
            <person name="Boedeker C."/>
            <person name="Pinto D."/>
            <person name="Vollmers J."/>
            <person name="Rivas-Marin E."/>
            <person name="Kohn T."/>
            <person name="Peeters S.H."/>
            <person name="Heuer A."/>
            <person name="Rast P."/>
            <person name="Oberbeckmann S."/>
            <person name="Bunk B."/>
            <person name="Jeske O."/>
            <person name="Meyerdierks A."/>
            <person name="Storesund J.E."/>
            <person name="Kallscheuer N."/>
            <person name="Luecker S."/>
            <person name="Lage O.M."/>
            <person name="Pohl T."/>
            <person name="Merkel B.J."/>
            <person name="Hornburger P."/>
            <person name="Mueller R.-W."/>
            <person name="Bruemmer F."/>
            <person name="Labrenz M."/>
            <person name="Spormann A.M."/>
            <person name="Op den Camp H."/>
            <person name="Overmann J."/>
            <person name="Amann R."/>
            <person name="Jetten M.S.M."/>
            <person name="Mascher T."/>
            <person name="Medema M.H."/>
            <person name="Devos D.P."/>
            <person name="Kaster A.-K."/>
            <person name="Ovreas L."/>
            <person name="Rohde M."/>
            <person name="Galperin M.Y."/>
            <person name="Jogler C."/>
        </authorList>
    </citation>
    <scope>NUCLEOTIDE SEQUENCE [LARGE SCALE GENOMIC DNA]</scope>
    <source>
        <strain evidence="3 4">TBK1r</strain>
    </source>
</reference>
<evidence type="ECO:0000256" key="1">
    <source>
        <dbReference type="SAM" id="MobiDB-lite"/>
    </source>
</evidence>
<sequence length="284" mass="31601">MQTTHVAAGTATVCPLIPSAPKAPAKRSIPGLRYEVAYRRDDLQEAFSLIYHSYRRAGLVEENESQVRLTPFHLLPTTEVFVTKLADKVVSTVSLIGDGELGLPLESIYPKNVELIRNRGLRMGEIGSLADCRDSPVRFIETFAAMGRLLAQVAKTRGYDGLVAAAHPKHARLYQRILPFEQIGKMSTCPYANGNPAVMLALVFEDHRGSELYERFFGSMSSATDTVPRPWSDETYDYFHKLLHSNRLQSERPLSGQGAPMLSKRRAVPNSRIDPTENASQRDA</sequence>
<organism evidence="3 4">
    <name type="scientific">Stieleria magnilauensis</name>
    <dbReference type="NCBI Taxonomy" id="2527963"/>
    <lineage>
        <taxon>Bacteria</taxon>
        <taxon>Pseudomonadati</taxon>
        <taxon>Planctomycetota</taxon>
        <taxon>Planctomycetia</taxon>
        <taxon>Pirellulales</taxon>
        <taxon>Pirellulaceae</taxon>
        <taxon>Stieleria</taxon>
    </lineage>
</organism>
<feature type="domain" description="N-acyl amino acid synthase FeeM catalytic core" evidence="2">
    <location>
        <begin position="45"/>
        <end position="202"/>
    </location>
</feature>
<dbReference type="InterPro" id="IPR016181">
    <property type="entry name" value="Acyl_CoA_acyltransferase"/>
</dbReference>
<dbReference type="InterPro" id="IPR054597">
    <property type="entry name" value="FeeM_cat"/>
</dbReference>
<dbReference type="Gene3D" id="3.40.630.30">
    <property type="match status" value="1"/>
</dbReference>
<dbReference type="Proteomes" id="UP000318081">
    <property type="component" value="Chromosome"/>
</dbReference>
<protein>
    <recommendedName>
        <fullName evidence="2">N-acyl amino acid synthase FeeM catalytic core domain-containing protein</fullName>
    </recommendedName>
</protein>
<name>A0ABX5XLR8_9BACT</name>
<gene>
    <name evidence="3" type="ORF">TBK1r_18660</name>
</gene>
<accession>A0ABX5XLR8</accession>
<feature type="region of interest" description="Disordered" evidence="1">
    <location>
        <begin position="249"/>
        <end position="284"/>
    </location>
</feature>
<dbReference type="EMBL" id="CP036432">
    <property type="protein sequence ID" value="QDV82934.1"/>
    <property type="molecule type" value="Genomic_DNA"/>
</dbReference>
<evidence type="ECO:0000313" key="3">
    <source>
        <dbReference type="EMBL" id="QDV82934.1"/>
    </source>
</evidence>
<dbReference type="Pfam" id="PF21926">
    <property type="entry name" value="FeeM"/>
    <property type="match status" value="1"/>
</dbReference>
<dbReference type="SUPFAM" id="SSF55729">
    <property type="entry name" value="Acyl-CoA N-acyltransferases (Nat)"/>
    <property type="match status" value="1"/>
</dbReference>
<keyword evidence="4" id="KW-1185">Reference proteome</keyword>
<dbReference type="RefSeq" id="WP_145209073.1">
    <property type="nucleotide sequence ID" value="NZ_CP036432.1"/>
</dbReference>
<proteinExistence type="predicted"/>
<evidence type="ECO:0000259" key="2">
    <source>
        <dbReference type="Pfam" id="PF21926"/>
    </source>
</evidence>